<dbReference type="Proteomes" id="UP000184016">
    <property type="component" value="Unassembled WGS sequence"/>
</dbReference>
<dbReference type="STRING" id="1830138.SAMN05443507_10553"/>
<reference evidence="9" key="1">
    <citation type="submission" date="2016-11" db="EMBL/GenBank/DDBJ databases">
        <authorList>
            <person name="Varghese N."/>
            <person name="Submissions S."/>
        </authorList>
    </citation>
    <scope>NUCLEOTIDE SEQUENCE [LARGE SCALE GENOMIC DNA]</scope>
    <source>
        <strain evidence="9">USBA-503</strain>
    </source>
</reference>
<dbReference type="PROSITE" id="PS51257">
    <property type="entry name" value="PROKAR_LIPOPROTEIN"/>
    <property type="match status" value="1"/>
</dbReference>
<organism evidence="8 9">
    <name type="scientific">Alicyclobacillus tolerans</name>
    <dbReference type="NCBI Taxonomy" id="90970"/>
    <lineage>
        <taxon>Bacteria</taxon>
        <taxon>Bacillati</taxon>
        <taxon>Bacillota</taxon>
        <taxon>Bacilli</taxon>
        <taxon>Bacillales</taxon>
        <taxon>Alicyclobacillaceae</taxon>
        <taxon>Alicyclobacillus</taxon>
    </lineage>
</organism>
<feature type="domain" description="ABC transmembrane type-1" evidence="7">
    <location>
        <begin position="69"/>
        <end position="259"/>
    </location>
</feature>
<evidence type="ECO:0000313" key="8">
    <source>
        <dbReference type="EMBL" id="SHJ89802.1"/>
    </source>
</evidence>
<comment type="similarity">
    <text evidence="6">Belongs to the binding-protein-dependent transport system permease family.</text>
</comment>
<feature type="transmembrane region" description="Helical" evidence="6">
    <location>
        <begin position="12"/>
        <end position="35"/>
    </location>
</feature>
<dbReference type="EMBL" id="FRAF01000005">
    <property type="protein sequence ID" value="SHJ89802.1"/>
    <property type="molecule type" value="Genomic_DNA"/>
</dbReference>
<dbReference type="InterPro" id="IPR035906">
    <property type="entry name" value="MetI-like_sf"/>
</dbReference>
<protein>
    <submittedName>
        <fullName evidence="8">Carbohydrate ABC transporter membrane protein 2, CUT1 family</fullName>
    </submittedName>
</protein>
<keyword evidence="9" id="KW-1185">Reference proteome</keyword>
<dbReference type="PANTHER" id="PTHR43879">
    <property type="entry name" value="ABC TRANSPORTER PERMEASE PROTEIN"/>
    <property type="match status" value="1"/>
</dbReference>
<evidence type="ECO:0000256" key="4">
    <source>
        <dbReference type="ARBA" id="ARBA00022989"/>
    </source>
</evidence>
<sequence length="274" mass="30390">MLAIRRINRGLLYVLLLLIACFYLIPVYVVLVTSFKTNTEVSLSQMWWLPHQWSLQALGAAWHALGPNFGNSFMLAIPATILASLFGSINGYALSKWKFKGANVVFFLILFGMFIPYQSVLIPLLKVLDLISLYNTIPGLILVHVVYGIPICTLIFRNFYASIPTDIIESAQIDGTGYWGIYRHIILPLSISGFVVAGIWEFTQVWNNFLFAVAVTNPPHQPVTVALVNIAGSQTVQFNEQMASALIASIPTLIVYIFLGKYFVRGLLAGSVKG</sequence>
<name>A0A1M6N278_9BACL</name>
<feature type="transmembrane region" description="Helical" evidence="6">
    <location>
        <begin position="73"/>
        <end position="92"/>
    </location>
</feature>
<evidence type="ECO:0000256" key="3">
    <source>
        <dbReference type="ARBA" id="ARBA00022692"/>
    </source>
</evidence>
<evidence type="ECO:0000256" key="2">
    <source>
        <dbReference type="ARBA" id="ARBA00022448"/>
    </source>
</evidence>
<proteinExistence type="inferred from homology"/>
<dbReference type="GO" id="GO:0055085">
    <property type="term" value="P:transmembrane transport"/>
    <property type="evidence" value="ECO:0007669"/>
    <property type="project" value="InterPro"/>
</dbReference>
<accession>A0A1M6N278</accession>
<keyword evidence="2 6" id="KW-0813">Transport</keyword>
<keyword evidence="4 6" id="KW-1133">Transmembrane helix</keyword>
<feature type="transmembrane region" description="Helical" evidence="6">
    <location>
        <begin position="181"/>
        <end position="200"/>
    </location>
</feature>
<gene>
    <name evidence="8" type="ORF">SAMN05443507_10553</name>
</gene>
<dbReference type="OrthoDB" id="31780at2"/>
<keyword evidence="3 6" id="KW-0812">Transmembrane</keyword>
<dbReference type="AlphaFoldDB" id="A0A1M6N278"/>
<keyword evidence="5 6" id="KW-0472">Membrane</keyword>
<evidence type="ECO:0000259" key="7">
    <source>
        <dbReference type="PROSITE" id="PS50928"/>
    </source>
</evidence>
<dbReference type="PROSITE" id="PS50928">
    <property type="entry name" value="ABC_TM1"/>
    <property type="match status" value="1"/>
</dbReference>
<evidence type="ECO:0000313" key="9">
    <source>
        <dbReference type="Proteomes" id="UP000184016"/>
    </source>
</evidence>
<evidence type="ECO:0000256" key="5">
    <source>
        <dbReference type="ARBA" id="ARBA00023136"/>
    </source>
</evidence>
<evidence type="ECO:0000256" key="6">
    <source>
        <dbReference type="RuleBase" id="RU363032"/>
    </source>
</evidence>
<dbReference type="Gene3D" id="1.10.3720.10">
    <property type="entry name" value="MetI-like"/>
    <property type="match status" value="1"/>
</dbReference>
<feature type="transmembrane region" description="Helical" evidence="6">
    <location>
        <begin position="137"/>
        <end position="160"/>
    </location>
</feature>
<comment type="subcellular location">
    <subcellularLocation>
        <location evidence="6">Cell membrane</location>
        <topology evidence="6">Multi-pass membrane protein</topology>
    </subcellularLocation>
    <subcellularLocation>
        <location evidence="1">Membrane</location>
        <topology evidence="1">Multi-pass membrane protein</topology>
    </subcellularLocation>
</comment>
<dbReference type="CDD" id="cd06261">
    <property type="entry name" value="TM_PBP2"/>
    <property type="match status" value="1"/>
</dbReference>
<dbReference type="Pfam" id="PF00528">
    <property type="entry name" value="BPD_transp_1"/>
    <property type="match status" value="1"/>
</dbReference>
<feature type="transmembrane region" description="Helical" evidence="6">
    <location>
        <begin position="104"/>
        <end position="125"/>
    </location>
</feature>
<dbReference type="InterPro" id="IPR000515">
    <property type="entry name" value="MetI-like"/>
</dbReference>
<dbReference type="GO" id="GO:0005886">
    <property type="term" value="C:plasma membrane"/>
    <property type="evidence" value="ECO:0007669"/>
    <property type="project" value="UniProtKB-SubCell"/>
</dbReference>
<evidence type="ECO:0000256" key="1">
    <source>
        <dbReference type="ARBA" id="ARBA00004141"/>
    </source>
</evidence>
<dbReference type="SUPFAM" id="SSF161098">
    <property type="entry name" value="MetI-like"/>
    <property type="match status" value="1"/>
</dbReference>
<dbReference type="PANTHER" id="PTHR43879:SF1">
    <property type="entry name" value="GLUCOSE IMPORT SYSTEM PERMEASE PROTEIN GLCU"/>
    <property type="match status" value="1"/>
</dbReference>
<feature type="transmembrane region" description="Helical" evidence="6">
    <location>
        <begin position="242"/>
        <end position="264"/>
    </location>
</feature>